<proteinExistence type="predicted"/>
<feature type="repeat" description="ANK" evidence="3">
    <location>
        <begin position="144"/>
        <end position="176"/>
    </location>
</feature>
<feature type="repeat" description="ANK" evidence="3">
    <location>
        <begin position="177"/>
        <end position="203"/>
    </location>
</feature>
<accession>A0ABM0JD74</accession>
<dbReference type="PANTHER" id="PTHR24198:SF165">
    <property type="entry name" value="ANKYRIN REPEAT-CONTAINING PROTEIN-RELATED"/>
    <property type="match status" value="1"/>
</dbReference>
<dbReference type="RefSeq" id="XP_005091015.1">
    <property type="nucleotide sequence ID" value="XM_005090958.3"/>
</dbReference>
<dbReference type="GeneID" id="101852982"/>
<dbReference type="Gene3D" id="1.25.40.20">
    <property type="entry name" value="Ankyrin repeat-containing domain"/>
    <property type="match status" value="2"/>
</dbReference>
<dbReference type="InterPro" id="IPR002110">
    <property type="entry name" value="Ankyrin_rpt"/>
</dbReference>
<evidence type="ECO:0000256" key="1">
    <source>
        <dbReference type="ARBA" id="ARBA00022737"/>
    </source>
</evidence>
<reference evidence="5" key="1">
    <citation type="submission" date="2025-08" db="UniProtKB">
        <authorList>
            <consortium name="RefSeq"/>
        </authorList>
    </citation>
    <scope>IDENTIFICATION</scope>
</reference>
<protein>
    <submittedName>
        <fullName evidence="5">Ankyrin repeat domain-containing protein 29</fullName>
    </submittedName>
</protein>
<dbReference type="SUPFAM" id="SSF48403">
    <property type="entry name" value="Ankyrin repeat"/>
    <property type="match status" value="1"/>
</dbReference>
<keyword evidence="4" id="KW-1185">Reference proteome</keyword>
<dbReference type="PROSITE" id="PS50297">
    <property type="entry name" value="ANK_REP_REGION"/>
    <property type="match status" value="3"/>
</dbReference>
<feature type="repeat" description="ANK" evidence="3">
    <location>
        <begin position="76"/>
        <end position="108"/>
    </location>
</feature>
<keyword evidence="1" id="KW-0677">Repeat</keyword>
<gene>
    <name evidence="5" type="primary">LOC101852982</name>
</gene>
<evidence type="ECO:0000256" key="3">
    <source>
        <dbReference type="PROSITE-ProRule" id="PRU00023"/>
    </source>
</evidence>
<dbReference type="PROSITE" id="PS50088">
    <property type="entry name" value="ANK_REPEAT"/>
    <property type="match status" value="3"/>
</dbReference>
<dbReference type="Pfam" id="PF12796">
    <property type="entry name" value="Ank_2"/>
    <property type="match status" value="2"/>
</dbReference>
<organism evidence="4 5">
    <name type="scientific">Aplysia californica</name>
    <name type="common">California sea hare</name>
    <dbReference type="NCBI Taxonomy" id="6500"/>
    <lineage>
        <taxon>Eukaryota</taxon>
        <taxon>Metazoa</taxon>
        <taxon>Spiralia</taxon>
        <taxon>Lophotrochozoa</taxon>
        <taxon>Mollusca</taxon>
        <taxon>Gastropoda</taxon>
        <taxon>Heterobranchia</taxon>
        <taxon>Euthyneura</taxon>
        <taxon>Tectipleura</taxon>
        <taxon>Aplysiida</taxon>
        <taxon>Aplysioidea</taxon>
        <taxon>Aplysiidae</taxon>
        <taxon>Aplysia</taxon>
    </lineage>
</organism>
<evidence type="ECO:0000313" key="5">
    <source>
        <dbReference type="RefSeq" id="XP_005091015.1"/>
    </source>
</evidence>
<keyword evidence="2 3" id="KW-0040">ANK repeat</keyword>
<dbReference type="Proteomes" id="UP000694888">
    <property type="component" value="Unplaced"/>
</dbReference>
<dbReference type="PANTHER" id="PTHR24198">
    <property type="entry name" value="ANKYRIN REPEAT AND PROTEIN KINASE DOMAIN-CONTAINING PROTEIN"/>
    <property type="match status" value="1"/>
</dbReference>
<dbReference type="InterPro" id="IPR036770">
    <property type="entry name" value="Ankyrin_rpt-contain_sf"/>
</dbReference>
<name>A0ABM0JD74_APLCA</name>
<evidence type="ECO:0000313" key="4">
    <source>
        <dbReference type="Proteomes" id="UP000694888"/>
    </source>
</evidence>
<sequence length="423" mass="46095">MFLEAGDTEIMHGLLSCIRRDDVTELRLLLILSGANLNEKDVFGFPLLVTAVKLNSMACTKLLIDLGADPNLSTAQGLTPLCEASDNGRLDFVQLLISKGADPHLVTSYARTPLVRAVGSAVCGLDVVRHLVKLGVNLDHSTYNDGSALTSACRSGQMDKLLFLLDAGADINRRDRLGYSPLEMAVLKGYLEIVYVLLRRGADPSRGLAFLSRYNEGNEVLAGRLLEAGADVNFRHGGERETPLSRAVHEGQFRTARVLLQFGATVGHALHVAVHEGKDEILGDLIRAGATPHLEQYSHIGTNVSQSEKLMTPFSFAVETKNFHLARAFLSAWFLHDSDVSHVVHSPEMGAAFHEHDLSDSTAWLRDIRRRPLSLSCLSFVAVSTSLGFGPDREGRISQLQVPAVVKDLLLYRGLSEDLGAII</sequence>
<evidence type="ECO:0000256" key="2">
    <source>
        <dbReference type="ARBA" id="ARBA00023043"/>
    </source>
</evidence>
<dbReference type="SMART" id="SM00248">
    <property type="entry name" value="ANK"/>
    <property type="match status" value="7"/>
</dbReference>